<evidence type="ECO:0000256" key="4">
    <source>
        <dbReference type="ARBA" id="ARBA00022801"/>
    </source>
</evidence>
<evidence type="ECO:0000256" key="3">
    <source>
        <dbReference type="ARBA" id="ARBA00022723"/>
    </source>
</evidence>
<dbReference type="Gene3D" id="3.30.420.10">
    <property type="entry name" value="Ribonuclease H-like superfamily/Ribonuclease H"/>
    <property type="match status" value="1"/>
</dbReference>
<dbReference type="InterPro" id="IPR040393">
    <property type="entry name" value="TREX1/2"/>
</dbReference>
<accession>A0A0V8RY10</accession>
<dbReference type="Pfam" id="PF00929">
    <property type="entry name" value="RNase_T"/>
    <property type="match status" value="1"/>
</dbReference>
<keyword evidence="2" id="KW-0540">Nuclease</keyword>
<dbReference type="PANTHER" id="PTHR13058">
    <property type="entry name" value="THREE PRIME REPAIR EXONUCLEASE 1, 2"/>
    <property type="match status" value="1"/>
</dbReference>
<comment type="caution">
    <text evidence="9">The sequence shown here is derived from an EMBL/GenBank/DDBJ whole genome shotgun (WGS) entry which is preliminary data.</text>
</comment>
<dbReference type="RefSeq" id="WP_060565745.1">
    <property type="nucleotide sequence ID" value="NZ_CP040006.1"/>
</dbReference>
<dbReference type="EMBL" id="LLVT01000001">
    <property type="protein sequence ID" value="KSW12919.1"/>
    <property type="molecule type" value="Genomic_DNA"/>
</dbReference>
<comment type="cofactor">
    <cofactor evidence="1">
        <name>Mg(2+)</name>
        <dbReference type="ChEBI" id="CHEBI:18420"/>
    </cofactor>
</comment>
<proteinExistence type="inferred from homology"/>
<dbReference type="SUPFAM" id="SSF53098">
    <property type="entry name" value="Ribonuclease H-like"/>
    <property type="match status" value="1"/>
</dbReference>
<evidence type="ECO:0000256" key="5">
    <source>
        <dbReference type="ARBA" id="ARBA00022839"/>
    </source>
</evidence>
<keyword evidence="4" id="KW-0378">Hydrolase</keyword>
<dbReference type="InterPro" id="IPR036397">
    <property type="entry name" value="RNaseH_sf"/>
</dbReference>
<keyword evidence="6" id="KW-0460">Magnesium</keyword>
<sequence length="250" mass="28100">MSWIDDPWMGFDTETTGVRALKDRLVTAALVLRIDGASYRSGISAPDQVATWLTDPGVEIPEQATAVHGITTEQARRDGRPIEEVLHELAGSIVEHWLRGYPVVAFNATYDITLVNQELRRHRLGSFEERLEGAPMLVVDPLVLDRKLDRFRKGKKTLTEMAPVYGAVASPDAHTAEVDVAMTLDVLAGMVDKYPQLASMSALELMDYQLQAHQDWAEDFEKYLRKQGKDANIDREWPQITPRGRGDDQE</sequence>
<dbReference type="InterPro" id="IPR013520">
    <property type="entry name" value="Ribonucl_H"/>
</dbReference>
<dbReference type="GO" id="GO:0006308">
    <property type="term" value="P:DNA catabolic process"/>
    <property type="evidence" value="ECO:0007669"/>
    <property type="project" value="TreeGrafter"/>
</dbReference>
<dbReference type="OrthoDB" id="9791657at2"/>
<dbReference type="CDD" id="cd06127">
    <property type="entry name" value="DEDDh"/>
    <property type="match status" value="1"/>
</dbReference>
<name>A0A0V8RY10_9ACTO</name>
<protein>
    <submittedName>
        <fullName evidence="9">DNA polymerase III subunit epsilon</fullName>
    </submittedName>
</protein>
<evidence type="ECO:0000256" key="1">
    <source>
        <dbReference type="ARBA" id="ARBA00001946"/>
    </source>
</evidence>
<feature type="domain" description="Exonuclease" evidence="8">
    <location>
        <begin position="7"/>
        <end position="196"/>
    </location>
</feature>
<dbReference type="PANTHER" id="PTHR13058:SF19">
    <property type="entry name" value="LD40940P"/>
    <property type="match status" value="1"/>
</dbReference>
<dbReference type="GO" id="GO:0003676">
    <property type="term" value="F:nucleic acid binding"/>
    <property type="evidence" value="ECO:0007669"/>
    <property type="project" value="InterPro"/>
</dbReference>
<dbReference type="GO" id="GO:0005737">
    <property type="term" value="C:cytoplasm"/>
    <property type="evidence" value="ECO:0007669"/>
    <property type="project" value="TreeGrafter"/>
</dbReference>
<reference evidence="9 10" key="1">
    <citation type="submission" date="2015-10" db="EMBL/GenBank/DDBJ databases">
        <title>Draft Genome of Actinomyces odontolyticus subsp. actinosynbacter strain XH001.</title>
        <authorList>
            <person name="Mclean J.S."/>
            <person name="He X."/>
        </authorList>
    </citation>
    <scope>NUCLEOTIDE SEQUENCE [LARGE SCALE GENOMIC DNA]</scope>
    <source>
        <strain evidence="9 10">XH001</strain>
    </source>
</reference>
<dbReference type="NCBIfam" id="NF005927">
    <property type="entry name" value="PRK07942.1"/>
    <property type="match status" value="1"/>
</dbReference>
<dbReference type="InterPro" id="IPR012337">
    <property type="entry name" value="RNaseH-like_sf"/>
</dbReference>
<dbReference type="GO" id="GO:0046872">
    <property type="term" value="F:metal ion binding"/>
    <property type="evidence" value="ECO:0007669"/>
    <property type="project" value="UniProtKB-KW"/>
</dbReference>
<gene>
    <name evidence="9" type="ORF">APY09_00705</name>
</gene>
<evidence type="ECO:0000313" key="10">
    <source>
        <dbReference type="Proteomes" id="UP000054686"/>
    </source>
</evidence>
<evidence type="ECO:0000256" key="6">
    <source>
        <dbReference type="ARBA" id="ARBA00022842"/>
    </source>
</evidence>
<dbReference type="Proteomes" id="UP000054686">
    <property type="component" value="Unassembled WGS sequence"/>
</dbReference>
<evidence type="ECO:0000256" key="2">
    <source>
        <dbReference type="ARBA" id="ARBA00022722"/>
    </source>
</evidence>
<dbReference type="AlphaFoldDB" id="A0A0V8RY10"/>
<dbReference type="SMART" id="SM00479">
    <property type="entry name" value="EXOIII"/>
    <property type="match status" value="1"/>
</dbReference>
<keyword evidence="5" id="KW-0269">Exonuclease</keyword>
<evidence type="ECO:0000256" key="7">
    <source>
        <dbReference type="ARBA" id="ARBA00025769"/>
    </source>
</evidence>
<evidence type="ECO:0000259" key="8">
    <source>
        <dbReference type="SMART" id="SM00479"/>
    </source>
</evidence>
<keyword evidence="3" id="KW-0479">Metal-binding</keyword>
<organism evidence="9 10">
    <name type="scientific">Schaalia odontolytica</name>
    <dbReference type="NCBI Taxonomy" id="1660"/>
    <lineage>
        <taxon>Bacteria</taxon>
        <taxon>Bacillati</taxon>
        <taxon>Actinomycetota</taxon>
        <taxon>Actinomycetes</taxon>
        <taxon>Actinomycetales</taxon>
        <taxon>Actinomycetaceae</taxon>
        <taxon>Schaalia</taxon>
    </lineage>
</organism>
<evidence type="ECO:0000313" key="9">
    <source>
        <dbReference type="EMBL" id="KSW12919.1"/>
    </source>
</evidence>
<comment type="similarity">
    <text evidence="7">Belongs to the exonuclease superfamily. TREX family.</text>
</comment>
<dbReference type="GO" id="GO:0008296">
    <property type="term" value="F:3'-5'-DNA exonuclease activity"/>
    <property type="evidence" value="ECO:0007669"/>
    <property type="project" value="TreeGrafter"/>
</dbReference>